<dbReference type="InterPro" id="IPR050498">
    <property type="entry name" value="Ycf3"/>
</dbReference>
<sequence>MNTLSTNCKSKAFYSIFLIILYGFFLPEVFSQDSLSVREGQEIQLLARRKVEKGLNDLLNTISFEDLGDFERKALRTDSYGNSVNKVFYNDKVIIEDDINPEHISGKTGTDLPIDRYLSDFELFYPKSVDRTILFTDFDVSALKKSEYYYVKVYFKSQFNSRHNQIKIPYGQVRRVAEVRAEKKGKKWLTYIMRVAFVTEIDSAKSPLNDVLLTSDSIAVNGGKQIAEVISEAENLRNKERETERKALEEYNSWLTTGDKAFASRDYDKALEAYTEAEKRNDFDDLLPRRKIYQVKRAFEKEKQTQVELLREYLAKGSIAQKKRNYTEAVGYYKKAFELKPDSLALGATIKQLNQKSSVKTELDEKYNSGKYAEVIKDYSKILRKEKSNSDYYLGRGLAYVMTNESDRALKDFTQSIELDFSNLAALKARAELFATKKDYPKAAADLTSYLNIDDSADDVFARRAKYRILTRNTAGAFEDYNKAVELSPKYPGHYFSRGILFFQTENYPNAVTDFSNGLKLDNKHSESYYNRGLAYVKLSQPEQAGQDFAQLRKLGINADQQQQIGLIVNHYFEKAFKSLADKKYENAIKEFDETIFIKPDISEAWYHRGQSFTALSDTLAALESYDRAISFRPDYSQAFFERAQLWFGLGKFEKAAADYRKSYEINPLNYLANAGEAHAYYEQKWFDKAIVSYQFIKINEKKIGKSFSDSVFANIYNQLGVSLFLTGQTAKAIEEFDRAIARNENFSDAYCNRGKAYEKENSLRRAVADFKKSAGLDGKTPIKYQFLGNAQYKEENFEDAILSFSEAIKLDADNRCCMAVSKLKRGDCYYALKQYRQATDDYESAFAIDSVTHIPDAFYNTGIAFLYQRQTDRSIKFLSRITAKDLVKGQAYYGLACAYVQQKKPEQALAWFEKSFQTGTISRAYIRKDKLLESVDKAFANSSAFKELVNKNVIK</sequence>
<keyword evidence="4" id="KW-0175">Coiled coil</keyword>
<name>A0A4R5DRM9_9BACT</name>
<dbReference type="PANTHER" id="PTHR44858:SF1">
    <property type="entry name" value="UDP-N-ACETYLGLUCOSAMINE--PEPTIDE N-ACETYLGLUCOSAMINYLTRANSFERASE SPINDLY-RELATED"/>
    <property type="match status" value="1"/>
</dbReference>
<evidence type="ECO:0000256" key="1">
    <source>
        <dbReference type="ARBA" id="ARBA00022737"/>
    </source>
</evidence>
<keyword evidence="5" id="KW-0812">Transmembrane</keyword>
<feature type="repeat" description="TPR" evidence="3">
    <location>
        <begin position="492"/>
        <end position="525"/>
    </location>
</feature>
<keyword evidence="5" id="KW-1133">Transmembrane helix</keyword>
<evidence type="ECO:0000256" key="3">
    <source>
        <dbReference type="PROSITE-ProRule" id="PRU00339"/>
    </source>
</evidence>
<dbReference type="EMBL" id="SMFL01000002">
    <property type="protein sequence ID" value="TDE17096.1"/>
    <property type="molecule type" value="Genomic_DNA"/>
</dbReference>
<dbReference type="NCBIfam" id="NF047558">
    <property type="entry name" value="TPR_END_plus"/>
    <property type="match status" value="1"/>
</dbReference>
<accession>A0A4R5DRM9</accession>
<feature type="transmembrane region" description="Helical" evidence="5">
    <location>
        <begin position="12"/>
        <end position="30"/>
    </location>
</feature>
<keyword evidence="1" id="KW-0677">Repeat</keyword>
<dbReference type="Proteomes" id="UP000294850">
    <property type="component" value="Unassembled WGS sequence"/>
</dbReference>
<reference evidence="6 7" key="1">
    <citation type="submission" date="2019-03" db="EMBL/GenBank/DDBJ databases">
        <title>Dyadobacter AR-3-6 sp. nov., isolated from arctic soil.</title>
        <authorList>
            <person name="Chaudhary D.K."/>
        </authorList>
    </citation>
    <scope>NUCLEOTIDE SEQUENCE [LARGE SCALE GENOMIC DNA]</scope>
    <source>
        <strain evidence="6 7">AR-3-6</strain>
    </source>
</reference>
<evidence type="ECO:0000313" key="6">
    <source>
        <dbReference type="EMBL" id="TDE17096.1"/>
    </source>
</evidence>
<dbReference type="SMART" id="SM00028">
    <property type="entry name" value="TPR"/>
    <property type="match status" value="16"/>
</dbReference>
<protein>
    <submittedName>
        <fullName evidence="6">Tetratricopeptide repeat protein</fullName>
    </submittedName>
</protein>
<dbReference type="InterPro" id="IPR019734">
    <property type="entry name" value="TPR_rpt"/>
</dbReference>
<feature type="repeat" description="TPR" evidence="3">
    <location>
        <begin position="637"/>
        <end position="670"/>
    </location>
</feature>
<feature type="coiled-coil region" evidence="4">
    <location>
        <begin position="226"/>
        <end position="280"/>
    </location>
</feature>
<evidence type="ECO:0000313" key="7">
    <source>
        <dbReference type="Proteomes" id="UP000294850"/>
    </source>
</evidence>
<proteinExistence type="predicted"/>
<feature type="repeat" description="TPR" evidence="3">
    <location>
        <begin position="714"/>
        <end position="747"/>
    </location>
</feature>
<feature type="repeat" description="TPR" evidence="3">
    <location>
        <begin position="390"/>
        <end position="423"/>
    </location>
</feature>
<dbReference type="PANTHER" id="PTHR44858">
    <property type="entry name" value="TETRATRICOPEPTIDE REPEAT PROTEIN 6"/>
    <property type="match status" value="1"/>
</dbReference>
<dbReference type="Pfam" id="PF13181">
    <property type="entry name" value="TPR_8"/>
    <property type="match status" value="4"/>
</dbReference>
<comment type="caution">
    <text evidence="6">The sequence shown here is derived from an EMBL/GenBank/DDBJ whole genome shotgun (WGS) entry which is preliminary data.</text>
</comment>
<dbReference type="InterPro" id="IPR011990">
    <property type="entry name" value="TPR-like_helical_dom_sf"/>
</dbReference>
<dbReference type="Gene3D" id="1.25.40.10">
    <property type="entry name" value="Tetratricopeptide repeat domain"/>
    <property type="match status" value="7"/>
</dbReference>
<dbReference type="OrthoDB" id="975521at2"/>
<evidence type="ECO:0000256" key="5">
    <source>
        <dbReference type="SAM" id="Phobius"/>
    </source>
</evidence>
<keyword evidence="2 3" id="KW-0802">TPR repeat</keyword>
<dbReference type="AlphaFoldDB" id="A0A4R5DRM9"/>
<dbReference type="Pfam" id="PF13432">
    <property type="entry name" value="TPR_16"/>
    <property type="match status" value="3"/>
</dbReference>
<feature type="repeat" description="TPR" evidence="3">
    <location>
        <begin position="603"/>
        <end position="636"/>
    </location>
</feature>
<keyword evidence="5" id="KW-0472">Membrane</keyword>
<dbReference type="PROSITE" id="PS50005">
    <property type="entry name" value="TPR"/>
    <property type="match status" value="8"/>
</dbReference>
<feature type="repeat" description="TPR" evidence="3">
    <location>
        <begin position="782"/>
        <end position="815"/>
    </location>
</feature>
<feature type="repeat" description="TPR" evidence="3">
    <location>
        <begin position="748"/>
        <end position="781"/>
    </location>
</feature>
<gene>
    <name evidence="6" type="ORF">E0F88_04125</name>
</gene>
<dbReference type="SUPFAM" id="SSF48452">
    <property type="entry name" value="TPR-like"/>
    <property type="match status" value="4"/>
</dbReference>
<evidence type="ECO:0000256" key="4">
    <source>
        <dbReference type="SAM" id="Coils"/>
    </source>
</evidence>
<organism evidence="6 7">
    <name type="scientific">Dyadobacter psychrotolerans</name>
    <dbReference type="NCBI Taxonomy" id="2541721"/>
    <lineage>
        <taxon>Bacteria</taxon>
        <taxon>Pseudomonadati</taxon>
        <taxon>Bacteroidota</taxon>
        <taxon>Cytophagia</taxon>
        <taxon>Cytophagales</taxon>
        <taxon>Spirosomataceae</taxon>
        <taxon>Dyadobacter</taxon>
    </lineage>
</organism>
<keyword evidence="7" id="KW-1185">Reference proteome</keyword>
<feature type="repeat" description="TPR" evidence="3">
    <location>
        <begin position="310"/>
        <end position="343"/>
    </location>
</feature>
<evidence type="ECO:0000256" key="2">
    <source>
        <dbReference type="ARBA" id="ARBA00022803"/>
    </source>
</evidence>